<dbReference type="Gene3D" id="2.40.160.10">
    <property type="entry name" value="Porin"/>
    <property type="match status" value="1"/>
</dbReference>
<dbReference type="EMBL" id="MWIP01000003">
    <property type="protein sequence ID" value="KAF1687162.1"/>
    <property type="molecule type" value="Genomic_DNA"/>
</dbReference>
<protein>
    <recommendedName>
        <fullName evidence="2">Alginate export domain-containing protein</fullName>
    </recommendedName>
</protein>
<dbReference type="RefSeq" id="WP_162310181.1">
    <property type="nucleotide sequence ID" value="NZ_JACHGU010000005.1"/>
</dbReference>
<feature type="signal peptide" evidence="1">
    <location>
        <begin position="1"/>
        <end position="24"/>
    </location>
</feature>
<dbReference type="InterPro" id="IPR025388">
    <property type="entry name" value="Alginate_export_dom"/>
</dbReference>
<feature type="chain" id="PRO_5031160792" description="Alginate export domain-containing protein" evidence="1">
    <location>
        <begin position="25"/>
        <end position="409"/>
    </location>
</feature>
<evidence type="ECO:0000313" key="4">
    <source>
        <dbReference type="Proteomes" id="UP000462066"/>
    </source>
</evidence>
<name>A0A7V8K7G2_9GAMM</name>
<sequence>MQIARLIRRTSPLFLALVPTLAAAAGDAGPILDLRYRYEHAQQRGIAHDAHAHTLRARLGYRTAARHGWSALAEADGVARLGGRYNDTRNGRSGYPAIADPAGTEINQALVRYAAGDNAATFGRQRINLGNQRFVGGSAWRQNEQTYDGVRLQLAPTPRTTLDYAWIAGINTVFGPEDSPASHRANPADIEGHSHLLRAGWRLAPALTATAYHYRLDLEGVAVAAAAPLGSLASRTTGLRLEGGHGDWSYAAEYARQRELDGNPWRLDSRYLLAELGYALRGATLKAGYESLGGGDGPGNHAFQTPLATKHVFQGWADVFATTPAQGVDDAYAGAAVPLAGGSLQAGYHDFTPQRGGGRYGREIDLSYARPIPGVRGLGGLLKLARYRSGDRARTADTDRLWLQLQYAY</sequence>
<comment type="caution">
    <text evidence="3">The sequence shown here is derived from an EMBL/GenBank/DDBJ whole genome shotgun (WGS) entry which is preliminary data.</text>
</comment>
<dbReference type="InterPro" id="IPR023614">
    <property type="entry name" value="Porin_dom_sf"/>
</dbReference>
<gene>
    <name evidence="3" type="ORF">B1992_04010</name>
</gene>
<keyword evidence="1" id="KW-0732">Signal</keyword>
<dbReference type="Proteomes" id="UP000462066">
    <property type="component" value="Unassembled WGS sequence"/>
</dbReference>
<evidence type="ECO:0000256" key="1">
    <source>
        <dbReference type="SAM" id="SignalP"/>
    </source>
</evidence>
<dbReference type="Pfam" id="PF13372">
    <property type="entry name" value="Alginate_exp"/>
    <property type="match status" value="1"/>
</dbReference>
<keyword evidence="4" id="KW-1185">Reference proteome</keyword>
<evidence type="ECO:0000313" key="3">
    <source>
        <dbReference type="EMBL" id="KAF1687162.1"/>
    </source>
</evidence>
<accession>A0A7V8K7G2</accession>
<organism evidence="3 4">
    <name type="scientific">Pseudoxanthomonas broegbernensis</name>
    <dbReference type="NCBI Taxonomy" id="83619"/>
    <lineage>
        <taxon>Bacteria</taxon>
        <taxon>Pseudomonadati</taxon>
        <taxon>Pseudomonadota</taxon>
        <taxon>Gammaproteobacteria</taxon>
        <taxon>Lysobacterales</taxon>
        <taxon>Lysobacteraceae</taxon>
        <taxon>Pseudoxanthomonas</taxon>
    </lineage>
</organism>
<evidence type="ECO:0000259" key="2">
    <source>
        <dbReference type="Pfam" id="PF13372"/>
    </source>
</evidence>
<feature type="domain" description="Alginate export" evidence="2">
    <location>
        <begin position="33"/>
        <end position="285"/>
    </location>
</feature>
<reference evidence="3 4" key="1">
    <citation type="submission" date="2017-10" db="EMBL/GenBank/DDBJ databases">
        <title>Whole genome sequencing of Pseudoxanthomonas broegbernensis DSM 12573(T).</title>
        <authorList>
            <person name="Kumar S."/>
            <person name="Bansal K."/>
            <person name="Kaur A."/>
            <person name="Patil P."/>
            <person name="Sharma S."/>
            <person name="Patil P.B."/>
        </authorList>
    </citation>
    <scope>NUCLEOTIDE SEQUENCE [LARGE SCALE GENOMIC DNA]</scope>
    <source>
        <strain evidence="3 4">DSM 12573</strain>
    </source>
</reference>
<dbReference type="AlphaFoldDB" id="A0A7V8K7G2"/>
<proteinExistence type="predicted"/>